<organism evidence="1 2">
    <name type="scientific">Phellinidium pouzarii</name>
    <dbReference type="NCBI Taxonomy" id="167371"/>
    <lineage>
        <taxon>Eukaryota</taxon>
        <taxon>Fungi</taxon>
        <taxon>Dikarya</taxon>
        <taxon>Basidiomycota</taxon>
        <taxon>Agaricomycotina</taxon>
        <taxon>Agaricomycetes</taxon>
        <taxon>Hymenochaetales</taxon>
        <taxon>Hymenochaetaceae</taxon>
        <taxon>Phellinidium</taxon>
    </lineage>
</organism>
<sequence length="425" mass="48248">MALELNKHAPLPLRFADLKLDIAPKDEDSKRHFTEAWNDLLVQLRSAVDKIKAEGSDMIPQVEFADLQNLKPEEIENIKRRGTVLVRNVVDNAQAAAWKFELENFVKVNPVEGVPEDDKQFFQHYWTRPQVQARAHPNVLNLITWLNNLYHVKVPTVDRQFAVNEVQKGVELATPLTYADRFRIRHPGVQWNTHPPHIDGGGIERWEEPTFRSCYKDILNGNWKNHDSYNLASVFRTFQGWLALSETAPTQGTLKVFPDVLLSSAYLILRPFFRLKEDRTSDDLLDQANWELDVSTPDFPGIFERDGVFFGPRLTPASHPHLRLEESMTAVPSVKPGDMVFWHCDVVHSVEQEHTGKEDSAVMYIPAVPLTPQNLSYVARQKESFLRGIPPPDFPKGAGEGSFIGVGKETDVIGEIGRKAMGLAF</sequence>
<evidence type="ECO:0000313" key="1">
    <source>
        <dbReference type="EMBL" id="THH09868.1"/>
    </source>
</evidence>
<dbReference type="EMBL" id="SGPK01000050">
    <property type="protein sequence ID" value="THH09868.1"/>
    <property type="molecule type" value="Genomic_DNA"/>
</dbReference>
<reference evidence="1 2" key="1">
    <citation type="submission" date="2019-02" db="EMBL/GenBank/DDBJ databases">
        <title>Genome sequencing of the rare red list fungi Phellinidium pouzarii.</title>
        <authorList>
            <person name="Buettner E."/>
            <person name="Kellner H."/>
        </authorList>
    </citation>
    <scope>NUCLEOTIDE SEQUENCE [LARGE SCALE GENOMIC DNA]</scope>
    <source>
        <strain evidence="1 2">DSM 108285</strain>
    </source>
</reference>
<dbReference type="SUPFAM" id="SSF51197">
    <property type="entry name" value="Clavaminate synthase-like"/>
    <property type="match status" value="1"/>
</dbReference>
<dbReference type="InterPro" id="IPR010856">
    <property type="entry name" value="Gig2-like"/>
</dbReference>
<comment type="caution">
    <text evidence="1">The sequence shown here is derived from an EMBL/GenBank/DDBJ whole genome shotgun (WGS) entry which is preliminary data.</text>
</comment>
<dbReference type="Pfam" id="PF07350">
    <property type="entry name" value="Gig2-like"/>
    <property type="match status" value="1"/>
</dbReference>
<accession>A0A4S4LFC3</accession>
<name>A0A4S4LFC3_9AGAM</name>
<protein>
    <recommendedName>
        <fullName evidence="3">DUF1479 domain protein</fullName>
    </recommendedName>
</protein>
<dbReference type="PANTHER" id="PTHR30613">
    <property type="entry name" value="UNCHARACTERIZED PROTEIN YBIU-RELATED"/>
    <property type="match status" value="1"/>
</dbReference>
<dbReference type="InterPro" id="IPR027443">
    <property type="entry name" value="IPNS-like_sf"/>
</dbReference>
<evidence type="ECO:0000313" key="2">
    <source>
        <dbReference type="Proteomes" id="UP000308199"/>
    </source>
</evidence>
<dbReference type="Gene3D" id="2.60.120.330">
    <property type="entry name" value="B-lactam Antibiotic, Isopenicillin N Synthase, Chain"/>
    <property type="match status" value="1"/>
</dbReference>
<evidence type="ECO:0008006" key="3">
    <source>
        <dbReference type="Google" id="ProtNLM"/>
    </source>
</evidence>
<dbReference type="OrthoDB" id="8249012at2759"/>
<gene>
    <name evidence="1" type="ORF">EW145_g1713</name>
</gene>
<proteinExistence type="predicted"/>
<dbReference type="AlphaFoldDB" id="A0A4S4LFC3"/>
<keyword evidence="2" id="KW-1185">Reference proteome</keyword>
<dbReference type="Proteomes" id="UP000308199">
    <property type="component" value="Unassembled WGS sequence"/>
</dbReference>
<dbReference type="PANTHER" id="PTHR30613:SF1">
    <property type="entry name" value="DUF1479 DOMAIN PROTEIN (AFU_ORTHOLOGUE AFUA_5G09280)"/>
    <property type="match status" value="1"/>
</dbReference>